<dbReference type="PRINTS" id="PR00364">
    <property type="entry name" value="DISEASERSIST"/>
</dbReference>
<dbReference type="InterPro" id="IPR057135">
    <property type="entry name" value="At4g27190-like_LRR"/>
</dbReference>
<keyword evidence="8" id="KW-1185">Reference proteome</keyword>
<organism evidence="7 8">
    <name type="scientific">Corchorus capsularis</name>
    <name type="common">Jute</name>
    <dbReference type="NCBI Taxonomy" id="210143"/>
    <lineage>
        <taxon>Eukaryota</taxon>
        <taxon>Viridiplantae</taxon>
        <taxon>Streptophyta</taxon>
        <taxon>Embryophyta</taxon>
        <taxon>Tracheophyta</taxon>
        <taxon>Spermatophyta</taxon>
        <taxon>Magnoliopsida</taxon>
        <taxon>eudicotyledons</taxon>
        <taxon>Gunneridae</taxon>
        <taxon>Pentapetalae</taxon>
        <taxon>rosids</taxon>
        <taxon>malvids</taxon>
        <taxon>Malvales</taxon>
        <taxon>Malvaceae</taxon>
        <taxon>Grewioideae</taxon>
        <taxon>Apeibeae</taxon>
        <taxon>Corchorus</taxon>
    </lineage>
</organism>
<evidence type="ECO:0000313" key="7">
    <source>
        <dbReference type="EMBL" id="OMO84661.1"/>
    </source>
</evidence>
<dbReference type="GO" id="GO:0005524">
    <property type="term" value="F:ATP binding"/>
    <property type="evidence" value="ECO:0007669"/>
    <property type="project" value="UniProtKB-KW"/>
</dbReference>
<comment type="similarity">
    <text evidence="1">Belongs to the disease resistance NB-LRR family.</text>
</comment>
<evidence type="ECO:0000256" key="3">
    <source>
        <dbReference type="ARBA" id="ARBA00022821"/>
    </source>
</evidence>
<proteinExistence type="inferred from homology"/>
<keyword evidence="3" id="KW-0611">Plant defense</keyword>
<evidence type="ECO:0000256" key="1">
    <source>
        <dbReference type="ARBA" id="ARBA00008894"/>
    </source>
</evidence>
<dbReference type="FunFam" id="3.40.50.300:FF:001091">
    <property type="entry name" value="Probable disease resistance protein At1g61300"/>
    <property type="match status" value="1"/>
</dbReference>
<name>A0A1R3IQ15_COCAP</name>
<feature type="coiled-coil region" evidence="5">
    <location>
        <begin position="35"/>
        <end position="72"/>
    </location>
</feature>
<evidence type="ECO:0000259" key="6">
    <source>
        <dbReference type="SMART" id="SM00382"/>
    </source>
</evidence>
<protein>
    <submittedName>
        <fullName evidence="7">Disease resistance protein</fullName>
    </submittedName>
</protein>
<dbReference type="InterPro" id="IPR027417">
    <property type="entry name" value="P-loop_NTPase"/>
</dbReference>
<dbReference type="InterPro" id="IPR042197">
    <property type="entry name" value="Apaf_helical"/>
</dbReference>
<accession>A0A1R3IQ15</accession>
<gene>
    <name evidence="7" type="ORF">CCACVL1_10723</name>
</gene>
<evidence type="ECO:0000256" key="4">
    <source>
        <dbReference type="ARBA" id="ARBA00022840"/>
    </source>
</evidence>
<keyword evidence="2" id="KW-0547">Nucleotide-binding</keyword>
<dbReference type="InterPro" id="IPR032675">
    <property type="entry name" value="LRR_dom_sf"/>
</dbReference>
<dbReference type="STRING" id="210143.A0A1R3IQ15"/>
<evidence type="ECO:0000256" key="5">
    <source>
        <dbReference type="SAM" id="Coils"/>
    </source>
</evidence>
<evidence type="ECO:0000256" key="2">
    <source>
        <dbReference type="ARBA" id="ARBA00022741"/>
    </source>
</evidence>
<dbReference type="GO" id="GO:0043531">
    <property type="term" value="F:ADP binding"/>
    <property type="evidence" value="ECO:0007669"/>
    <property type="project" value="InterPro"/>
</dbReference>
<dbReference type="Gene3D" id="3.40.50.300">
    <property type="entry name" value="P-loop containing nucleotide triphosphate hydrolases"/>
    <property type="match status" value="1"/>
</dbReference>
<feature type="domain" description="AAA+ ATPase" evidence="6">
    <location>
        <begin position="183"/>
        <end position="319"/>
    </location>
</feature>
<dbReference type="InterPro" id="IPR003593">
    <property type="entry name" value="AAA+_ATPase"/>
</dbReference>
<dbReference type="PANTHER" id="PTHR33463">
    <property type="entry name" value="NB-ARC DOMAIN-CONTAINING PROTEIN-RELATED"/>
    <property type="match status" value="1"/>
</dbReference>
<dbReference type="SMART" id="SM00382">
    <property type="entry name" value="AAA"/>
    <property type="match status" value="1"/>
</dbReference>
<dbReference type="Gramene" id="OMO84661">
    <property type="protein sequence ID" value="OMO84661"/>
    <property type="gene ID" value="CCACVL1_10723"/>
</dbReference>
<keyword evidence="5" id="KW-0175">Coiled coil</keyword>
<dbReference type="OrthoDB" id="1898799at2759"/>
<dbReference type="InterPro" id="IPR002182">
    <property type="entry name" value="NB-ARC"/>
</dbReference>
<dbReference type="Pfam" id="PF23247">
    <property type="entry name" value="LRR_RPS2"/>
    <property type="match status" value="3"/>
</dbReference>
<dbReference type="SUPFAM" id="SSF52047">
    <property type="entry name" value="RNI-like"/>
    <property type="match status" value="1"/>
</dbReference>
<dbReference type="Proteomes" id="UP000188268">
    <property type="component" value="Unassembled WGS sequence"/>
</dbReference>
<dbReference type="Gene3D" id="3.80.10.10">
    <property type="entry name" value="Ribonuclease Inhibitor"/>
    <property type="match status" value="3"/>
</dbReference>
<evidence type="ECO:0000313" key="8">
    <source>
        <dbReference type="Proteomes" id="UP000188268"/>
    </source>
</evidence>
<dbReference type="GO" id="GO:0006952">
    <property type="term" value="P:defense response"/>
    <property type="evidence" value="ECO:0007669"/>
    <property type="project" value="UniProtKB-KW"/>
</dbReference>
<sequence>MEACICSIVKPVADSFLGKVAEYTVDPIARQVGYVFKYKSNFQNLREQLQQLKDASKRVQQAVNEANRKGEEVFDDVTRWLTEANGNISEEAVTKLNDDEETATKRCLIGLCPNFKSRYQLSKKADKEANSIVQLLEKAKQFGTYSFRPAPQGIATRPVKDYEAFESRKVALDGIMEALKDANLSMVGVYGMGGVGKTTLVKQVAVQAKEERLFDEVVMAVVTQSFDVKKMQDELTYALGLKLDEPSDSGRAGQLRSRLKKETKVLVILDDIWVRLNLEALGIPSKAEHQGCKILMTSRELNILSLMGSEKSIAVDTLKEEEAWMLFKKKAGNVVDNSEVLPVAIEVAKKCAGLPVAIATIGTALKDKNIVHWRKTLREFKRPSVSNFKGIPGDEYKTIELSYKFLETEELRSTFLLCSIMGHNSTIEDLLRYCKGLGLINGVDTIGEARDEVLSLIDDLKACCLLLDSSTPGCFDIHDVVRDVAISIALRDNHWLALGREYVYEEWSNDETMQICNLISLRHAKVSDLPDELNCPNLTFFSIDCSDEDEDYSSSKISINFFKRIQKLRVLNFVKMKFSLLPFSIGFDFFKTLRILCLSDCVLEDIVIIGELKNLEILNLHRSYIETLPIEIRGLTKLKLLDLSECYHLKVLPPNVLSRLSRLEELYLYYSFDSWEVEGCESPQGNASLVELQYLPHLTTLEVHISTEEALPKDTKFFGKLERFKISIGWRGWGLFVGDHVETSRMLLLTGWGQDERIHLNDDGLLRNVESLYMRNVEKDVLNMVYDVNAECLQHLKHFGLDYMSGIDCIFNSKKSTTIPPLKSLALDNLEDLKTICYGDDQLTAGSFGELRVIQVKYCDMLKNLFSFSIARELRQLEEVEVSHCQNITELIVKKREAEKEGNLEFSQLHSLKLEKLPCLICLCCPENSSEQVRKKSISMEKENLHTDDHVAQYLFNEVQGCDKLEILFASKFPETGQMNQQEIPIQLPLFCLNKLSLTNLEELNLMGNAGMKEIWHAYDHGHPQQLASEYFPKLKTVEISFFDDECLDIFLSYLFQFLMSLPHLESLVIEKCSFKEIFQIEGVWHDDEKPLPPSALQLSRLTNLRLSNLYELRHLWKEKEGFPNLRILVISDCQNLEDNLFPSSVSFHNLVCLTVSGCLEIRYVVTHWIAKSLVQLEEMEISNCNSIEEVIQGRNGDDEYGALMNDEIYFPQLKLLKLLYLPTIESFCSSENFTFHFPSLESVVVEDCPNMKMFSKGDSYTPMLHKVATGDYYDESGNQPERWDGGLNSTIQEMFKENKEQMEIHEDSEFKDGQGNSEIDEEIILEM</sequence>
<dbReference type="SUPFAM" id="SSF52540">
    <property type="entry name" value="P-loop containing nucleoside triphosphate hydrolases"/>
    <property type="match status" value="1"/>
</dbReference>
<reference evidence="7 8" key="1">
    <citation type="submission" date="2013-09" db="EMBL/GenBank/DDBJ databases">
        <title>Corchorus capsularis genome sequencing.</title>
        <authorList>
            <person name="Alam M."/>
            <person name="Haque M.S."/>
            <person name="Islam M.S."/>
            <person name="Emdad E.M."/>
            <person name="Islam M.M."/>
            <person name="Ahmed B."/>
            <person name="Halim A."/>
            <person name="Hossen Q.M.M."/>
            <person name="Hossain M.Z."/>
            <person name="Ahmed R."/>
            <person name="Khan M.M."/>
            <person name="Islam R."/>
            <person name="Rashid M.M."/>
            <person name="Khan S.A."/>
            <person name="Rahman M.S."/>
            <person name="Alam M."/>
        </authorList>
    </citation>
    <scope>NUCLEOTIDE SEQUENCE [LARGE SCALE GENOMIC DNA]</scope>
    <source>
        <strain evidence="8">cv. CVL-1</strain>
        <tissue evidence="7">Whole seedling</tissue>
    </source>
</reference>
<dbReference type="PANTHER" id="PTHR33463:SF198">
    <property type="entry name" value="RPP4C3"/>
    <property type="match status" value="1"/>
</dbReference>
<dbReference type="SUPFAM" id="SSF52058">
    <property type="entry name" value="L domain-like"/>
    <property type="match status" value="1"/>
</dbReference>
<comment type="caution">
    <text evidence="7">The sequence shown here is derived from an EMBL/GenBank/DDBJ whole genome shotgun (WGS) entry which is preliminary data.</text>
</comment>
<dbReference type="Pfam" id="PF00931">
    <property type="entry name" value="NB-ARC"/>
    <property type="match status" value="1"/>
</dbReference>
<dbReference type="OMA" id="EEHWEND"/>
<dbReference type="Gene3D" id="1.10.8.430">
    <property type="entry name" value="Helical domain of apoptotic protease-activating factors"/>
    <property type="match status" value="1"/>
</dbReference>
<dbReference type="EMBL" id="AWWV01009706">
    <property type="protein sequence ID" value="OMO84661.1"/>
    <property type="molecule type" value="Genomic_DNA"/>
</dbReference>
<keyword evidence="4" id="KW-0067">ATP-binding</keyword>
<dbReference type="InterPro" id="IPR050905">
    <property type="entry name" value="Plant_NBS-LRR"/>
</dbReference>